<organism evidence="2 3">
    <name type="scientific">Rattus norvegicus</name>
    <name type="common">Rat</name>
    <dbReference type="NCBI Taxonomy" id="10116"/>
    <lineage>
        <taxon>Eukaryota</taxon>
        <taxon>Metazoa</taxon>
        <taxon>Chordata</taxon>
        <taxon>Craniata</taxon>
        <taxon>Vertebrata</taxon>
        <taxon>Euteleostomi</taxon>
        <taxon>Mammalia</taxon>
        <taxon>Eutheria</taxon>
        <taxon>Euarchontoglires</taxon>
        <taxon>Glires</taxon>
        <taxon>Rodentia</taxon>
        <taxon>Myomorpha</taxon>
        <taxon>Muroidea</taxon>
        <taxon>Muridae</taxon>
        <taxon>Murinae</taxon>
        <taxon>Rattus</taxon>
    </lineage>
</organism>
<dbReference type="Proteomes" id="UP000234681">
    <property type="component" value="Chromosome 1"/>
</dbReference>
<protein>
    <submittedName>
        <fullName evidence="2">RCG63721</fullName>
    </submittedName>
</protein>
<accession>A6I935</accession>
<name>A6I935_RAT</name>
<gene>
    <name evidence="2" type="ORF">rCG_63721</name>
</gene>
<evidence type="ECO:0000313" key="2">
    <source>
        <dbReference type="EMBL" id="EDM17495.1"/>
    </source>
</evidence>
<dbReference type="EMBL" id="CH473956">
    <property type="protein sequence ID" value="EDM17495.1"/>
    <property type="molecule type" value="Genomic_DNA"/>
</dbReference>
<feature type="region of interest" description="Disordered" evidence="1">
    <location>
        <begin position="1"/>
        <end position="27"/>
    </location>
</feature>
<evidence type="ECO:0000313" key="3">
    <source>
        <dbReference type="Proteomes" id="UP000234681"/>
    </source>
</evidence>
<dbReference type="AlphaFoldDB" id="A6I935"/>
<feature type="compositionally biased region" description="Basic residues" evidence="1">
    <location>
        <begin position="1"/>
        <end position="11"/>
    </location>
</feature>
<proteinExistence type="predicted"/>
<evidence type="ECO:0000256" key="1">
    <source>
        <dbReference type="SAM" id="MobiDB-lite"/>
    </source>
</evidence>
<sequence length="55" mass="5957">MAGSTQKKRQYSKCPQPKGRQPKGRQPKGLSLLCCLSFSFETGSQVSQAGLKLSV</sequence>
<reference evidence="2 3" key="1">
    <citation type="submission" date="2005-09" db="EMBL/GenBank/DDBJ databases">
        <authorList>
            <person name="Mural R.J."/>
            <person name="Li P.W."/>
            <person name="Adams M.D."/>
            <person name="Amanatides P.G."/>
            <person name="Baden-Tillson H."/>
            <person name="Barnstead M."/>
            <person name="Chin S.H."/>
            <person name="Dew I."/>
            <person name="Evans C.A."/>
            <person name="Ferriera S."/>
            <person name="Flanigan M."/>
            <person name="Fosler C."/>
            <person name="Glodek A."/>
            <person name="Gu Z."/>
            <person name="Holt R.A."/>
            <person name="Jennings D."/>
            <person name="Kraft C.L."/>
            <person name="Lu F."/>
            <person name="Nguyen T."/>
            <person name="Nusskern D.R."/>
            <person name="Pfannkoch C.M."/>
            <person name="Sitter C."/>
            <person name="Sutton G.G."/>
            <person name="Venter J.C."/>
            <person name="Wang Z."/>
            <person name="Woodage T."/>
            <person name="Zheng X.H."/>
            <person name="Zhong F."/>
        </authorList>
    </citation>
    <scope>NUCLEOTIDE SEQUENCE [LARGE SCALE GENOMIC DNA]</scope>
    <source>
        <strain>BN</strain>
        <strain evidence="3">Sprague-Dawley</strain>
    </source>
</reference>